<evidence type="ECO:0000313" key="1">
    <source>
        <dbReference type="EMBL" id="MQL90845.1"/>
    </source>
</evidence>
<gene>
    <name evidence="1" type="ORF">Taro_023445</name>
</gene>
<proteinExistence type="predicted"/>
<name>A0A843V4P4_COLES</name>
<evidence type="ECO:0000313" key="2">
    <source>
        <dbReference type="Proteomes" id="UP000652761"/>
    </source>
</evidence>
<dbReference type="SUPFAM" id="SSF54277">
    <property type="entry name" value="CAD &amp; PB1 domains"/>
    <property type="match status" value="1"/>
</dbReference>
<reference evidence="1" key="1">
    <citation type="submission" date="2017-07" db="EMBL/GenBank/DDBJ databases">
        <title>Taro Niue Genome Assembly and Annotation.</title>
        <authorList>
            <person name="Atibalentja N."/>
            <person name="Keating K."/>
            <person name="Fields C.J."/>
        </authorList>
    </citation>
    <scope>NUCLEOTIDE SEQUENCE</scope>
    <source>
        <strain evidence="1">Niue_2</strain>
        <tissue evidence="1">Leaf</tissue>
    </source>
</reference>
<organism evidence="1 2">
    <name type="scientific">Colocasia esculenta</name>
    <name type="common">Wild taro</name>
    <name type="synonym">Arum esculentum</name>
    <dbReference type="NCBI Taxonomy" id="4460"/>
    <lineage>
        <taxon>Eukaryota</taxon>
        <taxon>Viridiplantae</taxon>
        <taxon>Streptophyta</taxon>
        <taxon>Embryophyta</taxon>
        <taxon>Tracheophyta</taxon>
        <taxon>Spermatophyta</taxon>
        <taxon>Magnoliopsida</taxon>
        <taxon>Liliopsida</taxon>
        <taxon>Araceae</taxon>
        <taxon>Aroideae</taxon>
        <taxon>Colocasieae</taxon>
        <taxon>Colocasia</taxon>
    </lineage>
</organism>
<accession>A0A843V4P4</accession>
<dbReference type="OrthoDB" id="125347at2759"/>
<dbReference type="Proteomes" id="UP000652761">
    <property type="component" value="Unassembled WGS sequence"/>
</dbReference>
<sequence length="132" mass="14997">MDRIPAICTYKGEAYVIHVHRDIKLDGIVMDICSRWRLDAQKLQLKCMIPQSNSFMRIFSGDDMNRMIDMHSMLGSKLMNMEVSIQGVEESMSFSEQHLNLFKQRERETEGRECMAGEGILPPPGTLSTGVG</sequence>
<protein>
    <submittedName>
        <fullName evidence="1">Uncharacterized protein</fullName>
    </submittedName>
</protein>
<dbReference type="EMBL" id="NMUH01001277">
    <property type="protein sequence ID" value="MQL90845.1"/>
    <property type="molecule type" value="Genomic_DNA"/>
</dbReference>
<comment type="caution">
    <text evidence="1">The sequence shown here is derived from an EMBL/GenBank/DDBJ whole genome shotgun (WGS) entry which is preliminary data.</text>
</comment>
<keyword evidence="2" id="KW-1185">Reference proteome</keyword>
<dbReference type="AlphaFoldDB" id="A0A843V4P4"/>